<evidence type="ECO:0000313" key="3">
    <source>
        <dbReference type="Proteomes" id="UP000281553"/>
    </source>
</evidence>
<dbReference type="AlphaFoldDB" id="A0A3P7RQ66"/>
<organism evidence="2 3">
    <name type="scientific">Dibothriocephalus latus</name>
    <name type="common">Fish tapeworm</name>
    <name type="synonym">Diphyllobothrium latum</name>
    <dbReference type="NCBI Taxonomy" id="60516"/>
    <lineage>
        <taxon>Eukaryota</taxon>
        <taxon>Metazoa</taxon>
        <taxon>Spiralia</taxon>
        <taxon>Lophotrochozoa</taxon>
        <taxon>Platyhelminthes</taxon>
        <taxon>Cestoda</taxon>
        <taxon>Eucestoda</taxon>
        <taxon>Diphyllobothriidea</taxon>
        <taxon>Diphyllobothriidae</taxon>
        <taxon>Dibothriocephalus</taxon>
    </lineage>
</organism>
<dbReference type="Proteomes" id="UP000281553">
    <property type="component" value="Unassembled WGS sequence"/>
</dbReference>
<gene>
    <name evidence="2" type="ORF">DILT_LOCUS18946</name>
</gene>
<dbReference type="EMBL" id="UYRU01106212">
    <property type="protein sequence ID" value="VDN42939.1"/>
    <property type="molecule type" value="Genomic_DNA"/>
</dbReference>
<proteinExistence type="predicted"/>
<accession>A0A3P7RQ66</accession>
<reference evidence="2 3" key="1">
    <citation type="submission" date="2018-11" db="EMBL/GenBank/DDBJ databases">
        <authorList>
            <consortium name="Pathogen Informatics"/>
        </authorList>
    </citation>
    <scope>NUCLEOTIDE SEQUENCE [LARGE SCALE GENOMIC DNA]</scope>
</reference>
<evidence type="ECO:0000256" key="1">
    <source>
        <dbReference type="SAM" id="MobiDB-lite"/>
    </source>
</evidence>
<feature type="compositionally biased region" description="Polar residues" evidence="1">
    <location>
        <begin position="71"/>
        <end position="83"/>
    </location>
</feature>
<name>A0A3P7RQ66_DIBLA</name>
<feature type="non-terminal residue" evidence="2">
    <location>
        <position position="83"/>
    </location>
</feature>
<keyword evidence="3" id="KW-1185">Reference proteome</keyword>
<protein>
    <submittedName>
        <fullName evidence="2">Uncharacterized protein</fullName>
    </submittedName>
</protein>
<sequence>MRCQRRLYQPRRLLDVVRVDCFKSSKKTSAPMSSLIEIDCVILPTAQSVWWASSPIPSCSTKNARRVPPSRSATTALRASVST</sequence>
<evidence type="ECO:0000313" key="2">
    <source>
        <dbReference type="EMBL" id="VDN42939.1"/>
    </source>
</evidence>
<feature type="region of interest" description="Disordered" evidence="1">
    <location>
        <begin position="61"/>
        <end position="83"/>
    </location>
</feature>